<name>A0A1T4WKG2_9BACT</name>
<feature type="chain" id="PRO_5012820742" evidence="6">
    <location>
        <begin position="27"/>
        <end position="643"/>
    </location>
</feature>
<evidence type="ECO:0000313" key="9">
    <source>
        <dbReference type="Proteomes" id="UP000190774"/>
    </source>
</evidence>
<organism evidence="8 9">
    <name type="scientific">Prosthecobacter debontii</name>
    <dbReference type="NCBI Taxonomy" id="48467"/>
    <lineage>
        <taxon>Bacteria</taxon>
        <taxon>Pseudomonadati</taxon>
        <taxon>Verrucomicrobiota</taxon>
        <taxon>Verrucomicrobiia</taxon>
        <taxon>Verrucomicrobiales</taxon>
        <taxon>Verrucomicrobiaceae</taxon>
        <taxon>Prosthecobacter</taxon>
    </lineage>
</organism>
<dbReference type="InterPro" id="IPR053879">
    <property type="entry name" value="HYDIN_VesB_CFA65-like_Ig"/>
</dbReference>
<dbReference type="SUPFAM" id="SSF63829">
    <property type="entry name" value="Calcium-dependent phosphotriesterase"/>
    <property type="match status" value="1"/>
</dbReference>
<evidence type="ECO:0000259" key="7">
    <source>
        <dbReference type="Pfam" id="PF22544"/>
    </source>
</evidence>
<dbReference type="NCBIfam" id="TIGR02608">
    <property type="entry name" value="delta_60_rpt"/>
    <property type="match status" value="5"/>
</dbReference>
<keyword evidence="6" id="KW-0732">Signal</keyword>
<evidence type="ECO:0000256" key="4">
    <source>
        <dbReference type="ARBA" id="ARBA00023069"/>
    </source>
</evidence>
<dbReference type="EMBL" id="FUYE01000001">
    <property type="protein sequence ID" value="SKA77131.1"/>
    <property type="molecule type" value="Genomic_DNA"/>
</dbReference>
<dbReference type="InterPro" id="IPR013431">
    <property type="entry name" value="Delta_60_rpt"/>
</dbReference>
<evidence type="ECO:0000256" key="6">
    <source>
        <dbReference type="SAM" id="SignalP"/>
    </source>
</evidence>
<comment type="subcellular location">
    <subcellularLocation>
        <location evidence="1">Cell projection</location>
        <location evidence="1">Cilium</location>
    </subcellularLocation>
    <subcellularLocation>
        <location evidence="2">Cytoplasm</location>
    </subcellularLocation>
</comment>
<feature type="signal peptide" evidence="6">
    <location>
        <begin position="1"/>
        <end position="26"/>
    </location>
</feature>
<dbReference type="OrthoDB" id="200215at2"/>
<dbReference type="STRING" id="48467.SAMN02745166_00318"/>
<feature type="domain" description="HYDIN/VesB/CFA65-like Ig-like" evidence="7">
    <location>
        <begin position="437"/>
        <end position="515"/>
    </location>
</feature>
<keyword evidence="5" id="KW-0966">Cell projection</keyword>
<dbReference type="Proteomes" id="UP000190774">
    <property type="component" value="Unassembled WGS sequence"/>
</dbReference>
<keyword evidence="9" id="KW-1185">Reference proteome</keyword>
<evidence type="ECO:0000313" key="8">
    <source>
        <dbReference type="EMBL" id="SKA77131.1"/>
    </source>
</evidence>
<gene>
    <name evidence="8" type="ORF">SAMN02745166_00318</name>
</gene>
<evidence type="ECO:0000256" key="3">
    <source>
        <dbReference type="ARBA" id="ARBA00022490"/>
    </source>
</evidence>
<dbReference type="Pfam" id="PF17164">
    <property type="entry name" value="DUF5122"/>
    <property type="match status" value="4"/>
</dbReference>
<evidence type="ECO:0000256" key="2">
    <source>
        <dbReference type="ARBA" id="ARBA00004496"/>
    </source>
</evidence>
<proteinExistence type="predicted"/>
<dbReference type="GO" id="GO:0005737">
    <property type="term" value="C:cytoplasm"/>
    <property type="evidence" value="ECO:0007669"/>
    <property type="project" value="UniProtKB-SubCell"/>
</dbReference>
<dbReference type="Gene3D" id="2.80.10.50">
    <property type="match status" value="3"/>
</dbReference>
<dbReference type="RefSeq" id="WP_078811543.1">
    <property type="nucleotide sequence ID" value="NZ_FUYE01000001.1"/>
</dbReference>
<dbReference type="Pfam" id="PF22544">
    <property type="entry name" value="HYDIN_VesB_CFA65-like_Ig"/>
    <property type="match status" value="1"/>
</dbReference>
<dbReference type="AlphaFoldDB" id="A0A1T4WKG2"/>
<dbReference type="InterPro" id="IPR013783">
    <property type="entry name" value="Ig-like_fold"/>
</dbReference>
<accession>A0A1T4WKG2</accession>
<keyword evidence="3" id="KW-0963">Cytoplasm</keyword>
<evidence type="ECO:0000256" key="1">
    <source>
        <dbReference type="ARBA" id="ARBA00004138"/>
    </source>
</evidence>
<protein>
    <submittedName>
        <fullName evidence="8">Delta-60 repeat domain-containing protein</fullName>
    </submittedName>
</protein>
<reference evidence="9" key="1">
    <citation type="submission" date="2017-02" db="EMBL/GenBank/DDBJ databases">
        <authorList>
            <person name="Varghese N."/>
            <person name="Submissions S."/>
        </authorList>
    </citation>
    <scope>NUCLEOTIDE SEQUENCE [LARGE SCALE GENOMIC DNA]</scope>
    <source>
        <strain evidence="9">ATCC 700200</strain>
    </source>
</reference>
<evidence type="ECO:0000256" key="5">
    <source>
        <dbReference type="ARBA" id="ARBA00023273"/>
    </source>
</evidence>
<dbReference type="Gene3D" id="2.60.40.10">
    <property type="entry name" value="Immunoglobulins"/>
    <property type="match status" value="1"/>
</dbReference>
<keyword evidence="4" id="KW-0969">Cilium</keyword>
<sequence>MVCCQSACYSFLPIFIALILSEPCLAVPADLDPTFNNGNVLPLDDVGYYLEPSYHLILQSDGKILVAGQNGSRIGILRLLQGGQLDRDFSTDGRTRSYYDGSLAGIALQSDGKIVVGGKVSKDGVEGLGGYRFLSNGEEDLAYGHLGQAINPQTDGMTASSMLLRKDQSLIVAGTTSGSTYRYGGLCRFATDGQADPTFNDSQGYSLTPLRYEQVAYQMLNRQDGGVLLATSPSAYLHGFLPDGRLDLDYEAVTFTTGQIIGGLLADAGDEKVWCVAMNKQSSYNQSIGLTRLLSNGQPDESFHGGEPVWLTAAGTYNEVHDIAVQHNGKVLLAVSTGNTYVATQGAILRVNVDGSLDESFNGTGKLVLENQSHLDAVAVQKDGKILVAGWGGLLRLMGDPTVPEIVIEQPAGSVLESGTSTCVFAPSLPNEHSVLNFIVKNLGGNDLTLEGITFSGPDAADFEVSIAPQPGTVLLGGQESFSIRFHPSVAGSKQTVMHVASNAEDAQDFTVNLTGLCLSPDADDDHDGVSNAAEIRMAMLGFDPLVDSSALRTLLHENAAGAGLLNEAALETLALKTVLLPKDAESGRFKLRLFLERSLDLSTWVPVAGLNPQVDAENGRIDVEIEPASQTSAFFKVLGAKP</sequence>